<keyword evidence="2 6" id="KW-0812">Transmembrane</keyword>
<keyword evidence="8" id="KW-1185">Reference proteome</keyword>
<dbReference type="SUPFAM" id="SSF103473">
    <property type="entry name" value="MFS general substrate transporter"/>
    <property type="match status" value="1"/>
</dbReference>
<evidence type="ECO:0000313" key="7">
    <source>
        <dbReference type="EMBL" id="KAI1720605.1"/>
    </source>
</evidence>
<feature type="transmembrane region" description="Helical" evidence="6">
    <location>
        <begin position="154"/>
        <end position="175"/>
    </location>
</feature>
<dbReference type="GO" id="GO:0022857">
    <property type="term" value="F:transmembrane transporter activity"/>
    <property type="evidence" value="ECO:0007669"/>
    <property type="project" value="InterPro"/>
</dbReference>
<comment type="caution">
    <text evidence="7">The sequence shown here is derived from an EMBL/GenBank/DDBJ whole genome shotgun (WGS) entry which is preliminary data.</text>
</comment>
<dbReference type="Pfam" id="PF07690">
    <property type="entry name" value="MFS_1"/>
    <property type="match status" value="1"/>
</dbReference>
<keyword evidence="4 6" id="KW-0472">Membrane</keyword>
<evidence type="ECO:0000256" key="5">
    <source>
        <dbReference type="SAM" id="MobiDB-lite"/>
    </source>
</evidence>
<keyword evidence="3 6" id="KW-1133">Transmembrane helix</keyword>
<evidence type="ECO:0000256" key="3">
    <source>
        <dbReference type="ARBA" id="ARBA00022989"/>
    </source>
</evidence>
<dbReference type="AlphaFoldDB" id="A0AAD4NBM6"/>
<dbReference type="Proteomes" id="UP001201812">
    <property type="component" value="Unassembled WGS sequence"/>
</dbReference>
<proteinExistence type="predicted"/>
<evidence type="ECO:0000256" key="2">
    <source>
        <dbReference type="ARBA" id="ARBA00022692"/>
    </source>
</evidence>
<feature type="transmembrane region" description="Helical" evidence="6">
    <location>
        <begin position="124"/>
        <end position="142"/>
    </location>
</feature>
<feature type="transmembrane region" description="Helical" evidence="6">
    <location>
        <begin position="229"/>
        <end position="254"/>
    </location>
</feature>
<sequence>MSSRHPVAPSVAVRSDISMSVASRDNNVTPSQQASETKCWKSFRQLLPSNNKINAEPAILLSSISFGVFISVSPLFTLWARCVEIFGKELELTSNATRFCSEIMVLNNTSYLDRVERDIADTTVYIQLCSTLLTLISAPMVGAWSDFHGRRKPFILCCFSITIYSLIQIVAVMTYEKVNLYYFLFLAECINGLFGGLFMLITISSTIVTDDSRIELSRSGSGIPLRIAIASAFQFIGLTLGTLLFSVFSVPVALTSEEHVRGYFRSYVVAAACAILTLVYVIFFVRETHRPVTGQSQVNVSSSYSFLTKVRYYIIESVSVIRIRRPGWTRLCFNLSILYMFLDFTTMDNQLTLLVLKRHPLSWSDELFDKYLVIKGIILSVGTILTSLMLRFFNCVGKESILLLTSIAAAAFMFLILAIAKSTELIFLGLIFALFTGGFSPSLKTILSRMVSKEETGRLFAMVSLVIVLCPLATKLFYYKIYELTLDTWPGFVFLLMAMIHVIVFVGQILVHLLMYPLWASENSPMSTAETSEQRSNVSDGTNSMEAVASNSDEWQHLVDDD</sequence>
<feature type="transmembrane region" description="Helical" evidence="6">
    <location>
        <begin position="426"/>
        <end position="447"/>
    </location>
</feature>
<dbReference type="GO" id="GO:0016020">
    <property type="term" value="C:membrane"/>
    <property type="evidence" value="ECO:0007669"/>
    <property type="project" value="UniProtKB-SubCell"/>
</dbReference>
<comment type="subcellular location">
    <subcellularLocation>
        <location evidence="1">Membrane</location>
        <topology evidence="1">Multi-pass membrane protein</topology>
    </subcellularLocation>
</comment>
<dbReference type="PANTHER" id="PTHR23507">
    <property type="entry name" value="ZGC:174356"/>
    <property type="match status" value="1"/>
</dbReference>
<evidence type="ECO:0000313" key="8">
    <source>
        <dbReference type="Proteomes" id="UP001201812"/>
    </source>
</evidence>
<feature type="transmembrane region" description="Helical" evidence="6">
    <location>
        <begin position="400"/>
        <end position="420"/>
    </location>
</feature>
<feature type="region of interest" description="Disordered" evidence="5">
    <location>
        <begin position="527"/>
        <end position="562"/>
    </location>
</feature>
<evidence type="ECO:0000256" key="1">
    <source>
        <dbReference type="ARBA" id="ARBA00004141"/>
    </source>
</evidence>
<organism evidence="7 8">
    <name type="scientific">Ditylenchus destructor</name>
    <dbReference type="NCBI Taxonomy" id="166010"/>
    <lineage>
        <taxon>Eukaryota</taxon>
        <taxon>Metazoa</taxon>
        <taxon>Ecdysozoa</taxon>
        <taxon>Nematoda</taxon>
        <taxon>Chromadorea</taxon>
        <taxon>Rhabditida</taxon>
        <taxon>Tylenchina</taxon>
        <taxon>Tylenchomorpha</taxon>
        <taxon>Sphaerularioidea</taxon>
        <taxon>Anguinidae</taxon>
        <taxon>Anguininae</taxon>
        <taxon>Ditylenchus</taxon>
    </lineage>
</organism>
<reference evidence="7" key="1">
    <citation type="submission" date="2022-01" db="EMBL/GenBank/DDBJ databases">
        <title>Genome Sequence Resource for Two Populations of Ditylenchus destructor, the Migratory Endoparasitic Phytonematode.</title>
        <authorList>
            <person name="Zhang H."/>
            <person name="Lin R."/>
            <person name="Xie B."/>
        </authorList>
    </citation>
    <scope>NUCLEOTIDE SEQUENCE</scope>
    <source>
        <strain evidence="7">BazhouSP</strain>
    </source>
</reference>
<dbReference type="EMBL" id="JAKKPZ010000005">
    <property type="protein sequence ID" value="KAI1720605.1"/>
    <property type="molecule type" value="Genomic_DNA"/>
</dbReference>
<feature type="transmembrane region" description="Helical" evidence="6">
    <location>
        <begin position="371"/>
        <end position="393"/>
    </location>
</feature>
<dbReference type="InterPro" id="IPR036259">
    <property type="entry name" value="MFS_trans_sf"/>
</dbReference>
<accession>A0AAD4NBM6</accession>
<feature type="transmembrane region" description="Helical" evidence="6">
    <location>
        <begin position="266"/>
        <end position="285"/>
    </location>
</feature>
<protein>
    <submittedName>
        <fullName evidence="7">Major facilitator superfamily domain-containing protein</fullName>
    </submittedName>
</protein>
<evidence type="ECO:0000256" key="6">
    <source>
        <dbReference type="SAM" id="Phobius"/>
    </source>
</evidence>
<name>A0AAD4NBM6_9BILA</name>
<feature type="transmembrane region" description="Helical" evidence="6">
    <location>
        <begin position="491"/>
        <end position="516"/>
    </location>
</feature>
<dbReference type="Gene3D" id="1.20.1250.20">
    <property type="entry name" value="MFS general substrate transporter like domains"/>
    <property type="match status" value="1"/>
</dbReference>
<evidence type="ECO:0000256" key="4">
    <source>
        <dbReference type="ARBA" id="ARBA00023136"/>
    </source>
</evidence>
<feature type="transmembrane region" description="Helical" evidence="6">
    <location>
        <begin position="181"/>
        <end position="208"/>
    </location>
</feature>
<dbReference type="InterPro" id="IPR011701">
    <property type="entry name" value="MFS"/>
</dbReference>
<feature type="transmembrane region" description="Helical" evidence="6">
    <location>
        <begin position="459"/>
        <end position="479"/>
    </location>
</feature>
<dbReference type="PANTHER" id="PTHR23507:SF6">
    <property type="entry name" value="PROTON-COUPLED FOLATE TRANSPORTER"/>
    <property type="match status" value="1"/>
</dbReference>
<feature type="compositionally biased region" description="Polar residues" evidence="5">
    <location>
        <begin position="527"/>
        <end position="553"/>
    </location>
</feature>
<feature type="transmembrane region" description="Helical" evidence="6">
    <location>
        <begin position="58"/>
        <end position="80"/>
    </location>
</feature>
<gene>
    <name evidence="7" type="ORF">DdX_04845</name>
</gene>